<dbReference type="RefSeq" id="WP_054736701.1">
    <property type="nucleotide sequence ID" value="NZ_AYZM01000036.1"/>
</dbReference>
<protein>
    <submittedName>
        <fullName evidence="2">Beta-lactamase class A</fullName>
    </submittedName>
</protein>
<accession>A0A0R2FD17</accession>
<dbReference type="PATRIC" id="fig|1423804.4.peg.2432"/>
<dbReference type="Gene3D" id="3.40.710.10">
    <property type="entry name" value="DD-peptidase/beta-lactamase superfamily"/>
    <property type="match status" value="1"/>
</dbReference>
<dbReference type="AlphaFoldDB" id="A0A0R2FD17"/>
<name>A0A0R2FD17_9LACO</name>
<feature type="domain" description="Beta-lactamase class A catalytic" evidence="1">
    <location>
        <begin position="30"/>
        <end position="222"/>
    </location>
</feature>
<evidence type="ECO:0000259" key="1">
    <source>
        <dbReference type="Pfam" id="PF13354"/>
    </source>
</evidence>
<dbReference type="SUPFAM" id="SSF56601">
    <property type="entry name" value="beta-lactamase/transpeptidase-like"/>
    <property type="match status" value="1"/>
</dbReference>
<dbReference type="OrthoDB" id="9775096at2"/>
<reference evidence="2 3" key="1">
    <citation type="journal article" date="2015" name="Genome Announc.">
        <title>Expanding the biotechnology potential of lactobacilli through comparative genomics of 213 strains and associated genera.</title>
        <authorList>
            <person name="Sun Z."/>
            <person name="Harris H.M."/>
            <person name="McCann A."/>
            <person name="Guo C."/>
            <person name="Argimon S."/>
            <person name="Zhang W."/>
            <person name="Yang X."/>
            <person name="Jeffery I.B."/>
            <person name="Cooney J.C."/>
            <person name="Kagawa T.F."/>
            <person name="Liu W."/>
            <person name="Song Y."/>
            <person name="Salvetti E."/>
            <person name="Wrobel A."/>
            <person name="Rasinkangas P."/>
            <person name="Parkhill J."/>
            <person name="Rea M.C."/>
            <person name="O'Sullivan O."/>
            <person name="Ritari J."/>
            <person name="Douillard F.P."/>
            <person name="Paul Ross R."/>
            <person name="Yang R."/>
            <person name="Briner A.E."/>
            <person name="Felis G.E."/>
            <person name="de Vos W.M."/>
            <person name="Barrangou R."/>
            <person name="Klaenhammer T.R."/>
            <person name="Caufield P.W."/>
            <person name="Cui Y."/>
            <person name="Zhang H."/>
            <person name="O'Toole P.W."/>
        </authorList>
    </citation>
    <scope>NUCLEOTIDE SEQUENCE [LARGE SCALE GENOMIC DNA]</scope>
    <source>
        <strain evidence="2 3">DSM 23365</strain>
    </source>
</reference>
<evidence type="ECO:0000313" key="3">
    <source>
        <dbReference type="Proteomes" id="UP000051442"/>
    </source>
</evidence>
<comment type="caution">
    <text evidence="2">The sequence shown here is derived from an EMBL/GenBank/DDBJ whole genome shotgun (WGS) entry which is preliminary data.</text>
</comment>
<dbReference type="EMBL" id="AYZM01000036">
    <property type="protein sequence ID" value="KRN26339.1"/>
    <property type="molecule type" value="Genomic_DNA"/>
</dbReference>
<proteinExistence type="predicted"/>
<evidence type="ECO:0000313" key="2">
    <source>
        <dbReference type="EMBL" id="KRN26339.1"/>
    </source>
</evidence>
<dbReference type="GO" id="GO:0046677">
    <property type="term" value="P:response to antibiotic"/>
    <property type="evidence" value="ECO:0007669"/>
    <property type="project" value="InterPro"/>
</dbReference>
<dbReference type="GO" id="GO:0030655">
    <property type="term" value="P:beta-lactam antibiotic catabolic process"/>
    <property type="evidence" value="ECO:0007669"/>
    <property type="project" value="InterPro"/>
</dbReference>
<dbReference type="PANTHER" id="PTHR35333">
    <property type="entry name" value="BETA-LACTAMASE"/>
    <property type="match status" value="1"/>
</dbReference>
<dbReference type="InterPro" id="IPR012338">
    <property type="entry name" value="Beta-lactam/transpept-like"/>
</dbReference>
<dbReference type="Proteomes" id="UP000051442">
    <property type="component" value="Unassembled WGS sequence"/>
</dbReference>
<sequence>MSLANRLTTLVAPYEPLVAGCVWQGEQCIWATREQVSYPAASTIKLAILATLLDQQPDLDQPISMTLSPKVGGAGVLQLLHATTMPLRDVMALMISVSDNYATNLLIEFVTMPAVNQWLAAHHFQQTQLNRLLMDGTAAAAGHENQISAADAVGILRYLLREHPVVLPWLLNQQFRYKLPASFDETTSTIQVANKTGEGPLIDHDVARFKTTSGQFDVAILTQGFEHRQDALTLLSSIGAELATALQN</sequence>
<dbReference type="GO" id="GO:0008800">
    <property type="term" value="F:beta-lactamase activity"/>
    <property type="evidence" value="ECO:0007669"/>
    <property type="project" value="InterPro"/>
</dbReference>
<gene>
    <name evidence="2" type="ORF">FD14_GL002240</name>
</gene>
<dbReference type="Pfam" id="PF13354">
    <property type="entry name" value="Beta-lactamase2"/>
    <property type="match status" value="1"/>
</dbReference>
<dbReference type="STRING" id="1423804.FD14_GL002240"/>
<dbReference type="InterPro" id="IPR000871">
    <property type="entry name" value="Beta-lactam_class-A"/>
</dbReference>
<organism evidence="2 3">
    <name type="scientific">Secundilactobacillus similis DSM 23365 = JCM 2765</name>
    <dbReference type="NCBI Taxonomy" id="1423804"/>
    <lineage>
        <taxon>Bacteria</taxon>
        <taxon>Bacillati</taxon>
        <taxon>Bacillota</taxon>
        <taxon>Bacilli</taxon>
        <taxon>Lactobacillales</taxon>
        <taxon>Lactobacillaceae</taxon>
        <taxon>Secundilactobacillus</taxon>
    </lineage>
</organism>
<dbReference type="PANTHER" id="PTHR35333:SF3">
    <property type="entry name" value="BETA-LACTAMASE-TYPE TRANSPEPTIDASE FOLD CONTAINING PROTEIN"/>
    <property type="match status" value="1"/>
</dbReference>
<keyword evidence="3" id="KW-1185">Reference proteome</keyword>
<dbReference type="InterPro" id="IPR045155">
    <property type="entry name" value="Beta-lactam_cat"/>
</dbReference>